<feature type="transmembrane region" description="Helical" evidence="7">
    <location>
        <begin position="72"/>
        <end position="91"/>
    </location>
</feature>
<dbReference type="PANTHER" id="PTHR30238:SF0">
    <property type="entry name" value="THYLAKOID MEMBRANE PROTEIN TERC, CHLOROPLASTIC"/>
    <property type="match status" value="1"/>
</dbReference>
<feature type="compositionally biased region" description="Low complexity" evidence="6">
    <location>
        <begin position="320"/>
        <end position="335"/>
    </location>
</feature>
<feature type="transmembrane region" description="Helical" evidence="7">
    <location>
        <begin position="223"/>
        <end position="244"/>
    </location>
</feature>
<dbReference type="NCBIfam" id="TIGR03718">
    <property type="entry name" value="R_switched_Alx"/>
    <property type="match status" value="1"/>
</dbReference>
<feature type="transmembrane region" description="Helical" evidence="7">
    <location>
        <begin position="131"/>
        <end position="148"/>
    </location>
</feature>
<feature type="transmembrane region" description="Helical" evidence="7">
    <location>
        <begin position="287"/>
        <end position="307"/>
    </location>
</feature>
<evidence type="ECO:0000256" key="7">
    <source>
        <dbReference type="SAM" id="Phobius"/>
    </source>
</evidence>
<dbReference type="InterPro" id="IPR005496">
    <property type="entry name" value="Integral_membrane_TerC"/>
</dbReference>
<name>A0ABW4FJB8_9PSEU</name>
<evidence type="ECO:0000256" key="1">
    <source>
        <dbReference type="ARBA" id="ARBA00004141"/>
    </source>
</evidence>
<keyword evidence="3 7" id="KW-0812">Transmembrane</keyword>
<comment type="subcellular location">
    <subcellularLocation>
        <location evidence="1">Membrane</location>
        <topology evidence="1">Multi-pass membrane protein</topology>
    </subcellularLocation>
</comment>
<dbReference type="Pfam" id="PF03741">
    <property type="entry name" value="TerC"/>
    <property type="match status" value="1"/>
</dbReference>
<dbReference type="EMBL" id="JBHUCP010000009">
    <property type="protein sequence ID" value="MFD1530725.1"/>
    <property type="molecule type" value="Genomic_DNA"/>
</dbReference>
<feature type="region of interest" description="Disordered" evidence="6">
    <location>
        <begin position="320"/>
        <end position="351"/>
    </location>
</feature>
<dbReference type="InterPro" id="IPR022369">
    <property type="entry name" value="Integral_membrane_TerC_rswitch"/>
</dbReference>
<organism evidence="8 9">
    <name type="scientific">Pseudonocardia aurantiaca</name>
    <dbReference type="NCBI Taxonomy" id="75290"/>
    <lineage>
        <taxon>Bacteria</taxon>
        <taxon>Bacillati</taxon>
        <taxon>Actinomycetota</taxon>
        <taxon>Actinomycetes</taxon>
        <taxon>Pseudonocardiales</taxon>
        <taxon>Pseudonocardiaceae</taxon>
        <taxon>Pseudonocardia</taxon>
    </lineage>
</organism>
<reference evidence="9" key="1">
    <citation type="journal article" date="2019" name="Int. J. Syst. Evol. Microbiol.">
        <title>The Global Catalogue of Microorganisms (GCM) 10K type strain sequencing project: providing services to taxonomists for standard genome sequencing and annotation.</title>
        <authorList>
            <consortium name="The Broad Institute Genomics Platform"/>
            <consortium name="The Broad Institute Genome Sequencing Center for Infectious Disease"/>
            <person name="Wu L."/>
            <person name="Ma J."/>
        </authorList>
    </citation>
    <scope>NUCLEOTIDE SEQUENCE [LARGE SCALE GENOMIC DNA]</scope>
    <source>
        <strain evidence="9">JCM 12165</strain>
    </source>
</reference>
<proteinExistence type="inferred from homology"/>
<evidence type="ECO:0000256" key="4">
    <source>
        <dbReference type="ARBA" id="ARBA00022989"/>
    </source>
</evidence>
<feature type="transmembrane region" description="Helical" evidence="7">
    <location>
        <begin position="251"/>
        <end position="271"/>
    </location>
</feature>
<dbReference type="Proteomes" id="UP001597145">
    <property type="component" value="Unassembled WGS sequence"/>
</dbReference>
<dbReference type="RefSeq" id="WP_343970418.1">
    <property type="nucleotide sequence ID" value="NZ_BAAAJG010000002.1"/>
</dbReference>
<protein>
    <submittedName>
        <fullName evidence="8">TerC family protein</fullName>
    </submittedName>
</protein>
<feature type="transmembrane region" description="Helical" evidence="7">
    <location>
        <begin position="39"/>
        <end position="60"/>
    </location>
</feature>
<evidence type="ECO:0000256" key="3">
    <source>
        <dbReference type="ARBA" id="ARBA00022692"/>
    </source>
</evidence>
<keyword evidence="9" id="KW-1185">Reference proteome</keyword>
<keyword evidence="4 7" id="KW-1133">Transmembrane helix</keyword>
<evidence type="ECO:0000256" key="2">
    <source>
        <dbReference type="ARBA" id="ARBA00007511"/>
    </source>
</evidence>
<evidence type="ECO:0000256" key="6">
    <source>
        <dbReference type="SAM" id="MobiDB-lite"/>
    </source>
</evidence>
<feature type="transmembrane region" description="Helical" evidence="7">
    <location>
        <begin position="194"/>
        <end position="217"/>
    </location>
</feature>
<feature type="transmembrane region" description="Helical" evidence="7">
    <location>
        <begin position="6"/>
        <end position="27"/>
    </location>
</feature>
<dbReference type="PANTHER" id="PTHR30238">
    <property type="entry name" value="MEMBRANE BOUND PREDICTED REDOX MODULATOR"/>
    <property type="match status" value="1"/>
</dbReference>
<accession>A0ABW4FJB8</accession>
<evidence type="ECO:0000313" key="9">
    <source>
        <dbReference type="Proteomes" id="UP001597145"/>
    </source>
</evidence>
<keyword evidence="5 7" id="KW-0472">Membrane</keyword>
<evidence type="ECO:0000313" key="8">
    <source>
        <dbReference type="EMBL" id="MFD1530725.1"/>
    </source>
</evidence>
<evidence type="ECO:0000256" key="5">
    <source>
        <dbReference type="ARBA" id="ARBA00023136"/>
    </source>
</evidence>
<feature type="transmembrane region" description="Helical" evidence="7">
    <location>
        <begin position="103"/>
        <end position="125"/>
    </location>
</feature>
<comment type="caution">
    <text evidence="8">The sequence shown here is derived from an EMBL/GenBank/DDBJ whole genome shotgun (WGS) entry which is preliminary data.</text>
</comment>
<sequence length="351" mass="38356">MAIPTWAWFVTIGAFLAVIAFDFYLVARNPRDPSIRESTIWVTVYVALAVLFGLGVFAVAGPQYGGEFFAGWITEYSLSVDNLFIFVLIMSRFAVPREYRQKVLLVGIVLALILRGIFIALGAEAISRFDWMFYLFGAFLIYTAWKLIQSGDEEEEFKENRALKLVRKVLPSTEQYNGAALTVKIDGKRLVTPMLIVMVAIGSTDLLFALDSIPAIFGLTQEPYLVFTANAFALMGLRQLFFLIGGLLDRLVYLAKGLAFILAFIGLKLIFEAAHHHGVSWAPEIPILVSLGVIVGTLAVTTVASLIKTRSDERAAAAQLEQDAATGAAEPVDVVDPVEDVPEPSGSKPAG</sequence>
<gene>
    <name evidence="8" type="ORF">ACFSCY_14860</name>
</gene>
<comment type="similarity">
    <text evidence="2">Belongs to the TerC family.</text>
</comment>